<dbReference type="EMBL" id="JAXIOK010000018">
    <property type="protein sequence ID" value="KAK4749060.1"/>
    <property type="molecule type" value="Genomic_DNA"/>
</dbReference>
<reference evidence="2 3" key="1">
    <citation type="journal article" date="2023" name="Hortic Res">
        <title>Pangenome of water caltrop reveals structural variations and asymmetric subgenome divergence after allopolyploidization.</title>
        <authorList>
            <person name="Zhang X."/>
            <person name="Chen Y."/>
            <person name="Wang L."/>
            <person name="Yuan Y."/>
            <person name="Fang M."/>
            <person name="Shi L."/>
            <person name="Lu R."/>
            <person name="Comes H.P."/>
            <person name="Ma Y."/>
            <person name="Chen Y."/>
            <person name="Huang G."/>
            <person name="Zhou Y."/>
            <person name="Zheng Z."/>
            <person name="Qiu Y."/>
        </authorList>
    </citation>
    <scope>NUCLEOTIDE SEQUENCE [LARGE SCALE GENOMIC DNA]</scope>
    <source>
        <tissue evidence="2">Roots</tissue>
    </source>
</reference>
<evidence type="ECO:0000256" key="1">
    <source>
        <dbReference type="SAM" id="MobiDB-lite"/>
    </source>
</evidence>
<dbReference type="PANTHER" id="PTHR33699:SF2">
    <property type="entry name" value="PATHOGENIC TYPE III EFFECTOR AVIRULENCE FACTOR AVR AVRRPT-CLEAVAGE: CLEAVAGE SITE PROTEIN-RELATED"/>
    <property type="match status" value="1"/>
</dbReference>
<evidence type="ECO:0000313" key="3">
    <source>
        <dbReference type="Proteomes" id="UP001345219"/>
    </source>
</evidence>
<dbReference type="PANTHER" id="PTHR33699">
    <property type="entry name" value="EXPRESSED PROTEIN"/>
    <property type="match status" value="1"/>
</dbReference>
<name>A0AAN7GLZ5_9MYRT</name>
<feature type="region of interest" description="Disordered" evidence="1">
    <location>
        <begin position="34"/>
        <end position="54"/>
    </location>
</feature>
<sequence>MSRSNRMLAGSKRWDSYEDVPLTQCFESGSQHDVGAQLSRSSGGQSDDLKDSNGKESSINVAVIVVSSRRVGSSWIIIQYGIFVWLDYVNFCIGMGLQINVEEIKKSCLWMRDYLDMEEQESPSSSDPPNDKPVDEDLYKIPPELLFSKPKKRAGLCLFSSCLLPASASF</sequence>
<comment type="caution">
    <text evidence="2">The sequence shown here is derived from an EMBL/GenBank/DDBJ whole genome shotgun (WGS) entry which is preliminary data.</text>
</comment>
<dbReference type="Proteomes" id="UP001345219">
    <property type="component" value="Chromosome 21"/>
</dbReference>
<evidence type="ECO:0000313" key="2">
    <source>
        <dbReference type="EMBL" id="KAK4749060.1"/>
    </source>
</evidence>
<proteinExistence type="predicted"/>
<keyword evidence="3" id="KW-1185">Reference proteome</keyword>
<protein>
    <submittedName>
        <fullName evidence="2">Uncharacterized protein</fullName>
    </submittedName>
</protein>
<accession>A0AAN7GLZ5</accession>
<organism evidence="2 3">
    <name type="scientific">Trapa incisa</name>
    <dbReference type="NCBI Taxonomy" id="236973"/>
    <lineage>
        <taxon>Eukaryota</taxon>
        <taxon>Viridiplantae</taxon>
        <taxon>Streptophyta</taxon>
        <taxon>Embryophyta</taxon>
        <taxon>Tracheophyta</taxon>
        <taxon>Spermatophyta</taxon>
        <taxon>Magnoliopsida</taxon>
        <taxon>eudicotyledons</taxon>
        <taxon>Gunneridae</taxon>
        <taxon>Pentapetalae</taxon>
        <taxon>rosids</taxon>
        <taxon>malvids</taxon>
        <taxon>Myrtales</taxon>
        <taxon>Lythraceae</taxon>
        <taxon>Trapa</taxon>
    </lineage>
</organism>
<dbReference type="AlphaFoldDB" id="A0AAN7GLZ5"/>
<gene>
    <name evidence="2" type="ORF">SAY87_026509</name>
</gene>